<sequence length="125" mass="13494">MTTAQLAVTLAGAGAVALVVWFFWLERSVGTRAALMSGGWQEQMILVKGGYTPDTIVAVAGKPLRLVFQREEASPCSETVVFDAFGKSARLPQGEPTVVELMPREPGEYPFSCQMGMLRGTLVVE</sequence>
<name>A0A7M2Z2X4_9ACTN</name>
<reference evidence="4" key="2">
    <citation type="journal article" date="2019" name="MicrobiologyOpen">
        <title>High-quality draft genome sequence of Gaiella occulta isolated from a 150 meter deep mineral water borehole and comparison with the genome sequences of other deep-branching lineages of the phylum Actinobacteria.</title>
        <authorList>
            <person name="Severino R."/>
            <person name="Froufe H.J.C."/>
            <person name="Barroso C."/>
            <person name="Albuquerque L."/>
            <person name="Lobo-da-Cunha A."/>
            <person name="da Costa M.S."/>
            <person name="Egas C."/>
        </authorList>
    </citation>
    <scope>NUCLEOTIDE SEQUENCE [LARGE SCALE GENOMIC DNA]</scope>
    <source>
        <strain evidence="4">F2-233</strain>
    </source>
</reference>
<evidence type="ECO:0000259" key="2">
    <source>
        <dbReference type="Pfam" id="PF13473"/>
    </source>
</evidence>
<protein>
    <submittedName>
        <fullName evidence="3">Cupredoxin-like domain</fullName>
    </submittedName>
</protein>
<accession>A0A7M2Z2X4</accession>
<reference evidence="3 4" key="1">
    <citation type="submission" date="2018-07" db="EMBL/GenBank/DDBJ databases">
        <title>High-quality-draft genome sequence of Gaiella occulta.</title>
        <authorList>
            <person name="Severino R."/>
            <person name="Froufe H.J.C."/>
            <person name="Rainey F.A."/>
            <person name="Barroso C."/>
            <person name="Albuquerque L."/>
            <person name="Lobo-Da-Cunha A."/>
            <person name="Da Costa M.S."/>
            <person name="Egas C."/>
        </authorList>
    </citation>
    <scope>NUCLEOTIDE SEQUENCE [LARGE SCALE GENOMIC DNA]</scope>
    <source>
        <strain evidence="3 4">F2-233</strain>
    </source>
</reference>
<dbReference type="Gene3D" id="2.60.40.420">
    <property type="entry name" value="Cupredoxins - blue copper proteins"/>
    <property type="match status" value="1"/>
</dbReference>
<keyword evidence="4" id="KW-1185">Reference proteome</keyword>
<keyword evidence="1" id="KW-1133">Transmembrane helix</keyword>
<proteinExistence type="predicted"/>
<dbReference type="InterPro" id="IPR008972">
    <property type="entry name" value="Cupredoxin"/>
</dbReference>
<dbReference type="OrthoDB" id="5502616at2"/>
<feature type="domain" description="EfeO-type cupredoxin-like" evidence="2">
    <location>
        <begin position="16"/>
        <end position="124"/>
    </location>
</feature>
<keyword evidence="1" id="KW-0812">Transmembrane</keyword>
<evidence type="ECO:0000256" key="1">
    <source>
        <dbReference type="SAM" id="Phobius"/>
    </source>
</evidence>
<keyword evidence="1" id="KW-0472">Membrane</keyword>
<dbReference type="RefSeq" id="WP_114795067.1">
    <property type="nucleotide sequence ID" value="NZ_QQZY01000001.1"/>
</dbReference>
<dbReference type="Pfam" id="PF13473">
    <property type="entry name" value="Cupredoxin_1"/>
    <property type="match status" value="1"/>
</dbReference>
<gene>
    <name evidence="3" type="ORF">Gocc_0662</name>
</gene>
<dbReference type="SUPFAM" id="SSF49503">
    <property type="entry name" value="Cupredoxins"/>
    <property type="match status" value="1"/>
</dbReference>
<organism evidence="3 4">
    <name type="scientific">Gaiella occulta</name>
    <dbReference type="NCBI Taxonomy" id="1002870"/>
    <lineage>
        <taxon>Bacteria</taxon>
        <taxon>Bacillati</taxon>
        <taxon>Actinomycetota</taxon>
        <taxon>Thermoleophilia</taxon>
        <taxon>Gaiellales</taxon>
        <taxon>Gaiellaceae</taxon>
        <taxon>Gaiella</taxon>
    </lineage>
</organism>
<evidence type="ECO:0000313" key="3">
    <source>
        <dbReference type="EMBL" id="RDI76243.1"/>
    </source>
</evidence>
<feature type="transmembrane region" description="Helical" evidence="1">
    <location>
        <begin position="6"/>
        <end position="25"/>
    </location>
</feature>
<evidence type="ECO:0000313" key="4">
    <source>
        <dbReference type="Proteomes" id="UP000254134"/>
    </source>
</evidence>
<dbReference type="EMBL" id="QQZY01000001">
    <property type="protein sequence ID" value="RDI76243.1"/>
    <property type="molecule type" value="Genomic_DNA"/>
</dbReference>
<dbReference type="Proteomes" id="UP000254134">
    <property type="component" value="Unassembled WGS sequence"/>
</dbReference>
<dbReference type="InterPro" id="IPR028096">
    <property type="entry name" value="EfeO_Cupredoxin"/>
</dbReference>
<comment type="caution">
    <text evidence="3">The sequence shown here is derived from an EMBL/GenBank/DDBJ whole genome shotgun (WGS) entry which is preliminary data.</text>
</comment>
<dbReference type="AlphaFoldDB" id="A0A7M2Z2X4"/>